<protein>
    <submittedName>
        <fullName evidence="2">Flavocytochrome c</fullName>
    </submittedName>
</protein>
<gene>
    <name evidence="2" type="ORF">CCUS01_11196</name>
</gene>
<dbReference type="Proteomes" id="UP001239213">
    <property type="component" value="Unassembled WGS sequence"/>
</dbReference>
<accession>A0AAI9U3I8</accession>
<comment type="caution">
    <text evidence="2">The sequence shown here is derived from an EMBL/GenBank/DDBJ whole genome shotgun (WGS) entry which is preliminary data.</text>
</comment>
<feature type="compositionally biased region" description="Polar residues" evidence="1">
    <location>
        <begin position="1"/>
        <end position="14"/>
    </location>
</feature>
<evidence type="ECO:0000313" key="2">
    <source>
        <dbReference type="EMBL" id="KAK1451020.1"/>
    </source>
</evidence>
<evidence type="ECO:0000313" key="3">
    <source>
        <dbReference type="Proteomes" id="UP001239213"/>
    </source>
</evidence>
<feature type="region of interest" description="Disordered" evidence="1">
    <location>
        <begin position="1"/>
        <end position="52"/>
    </location>
</feature>
<sequence length="52" mass="5407">GGQGIPAQQTTSAAGPTPEKADGQKASKPNNPKEFSIPEKEFLASPSFSHCH</sequence>
<name>A0AAI9U3I8_9PEZI</name>
<evidence type="ECO:0000256" key="1">
    <source>
        <dbReference type="SAM" id="MobiDB-lite"/>
    </source>
</evidence>
<reference evidence="2" key="1">
    <citation type="submission" date="2016-11" db="EMBL/GenBank/DDBJ databases">
        <title>The genome sequence of Colletotrichum cuscutae.</title>
        <authorList>
            <person name="Baroncelli R."/>
        </authorList>
    </citation>
    <scope>NUCLEOTIDE SEQUENCE</scope>
    <source>
        <strain evidence="2">IMI 304802</strain>
    </source>
</reference>
<feature type="non-terminal residue" evidence="2">
    <location>
        <position position="1"/>
    </location>
</feature>
<dbReference type="EMBL" id="MPDP01000301">
    <property type="protein sequence ID" value="KAK1451020.1"/>
    <property type="molecule type" value="Genomic_DNA"/>
</dbReference>
<organism evidence="2 3">
    <name type="scientific">Colletotrichum cuscutae</name>
    <dbReference type="NCBI Taxonomy" id="1209917"/>
    <lineage>
        <taxon>Eukaryota</taxon>
        <taxon>Fungi</taxon>
        <taxon>Dikarya</taxon>
        <taxon>Ascomycota</taxon>
        <taxon>Pezizomycotina</taxon>
        <taxon>Sordariomycetes</taxon>
        <taxon>Hypocreomycetidae</taxon>
        <taxon>Glomerellales</taxon>
        <taxon>Glomerellaceae</taxon>
        <taxon>Colletotrichum</taxon>
        <taxon>Colletotrichum acutatum species complex</taxon>
    </lineage>
</organism>
<keyword evidence="3" id="KW-1185">Reference proteome</keyword>
<dbReference type="AlphaFoldDB" id="A0AAI9U3I8"/>
<proteinExistence type="predicted"/>